<reference evidence="1" key="2">
    <citation type="submission" date="2020-05" db="UniProtKB">
        <authorList>
            <consortium name="EnsemblMetazoa"/>
        </authorList>
    </citation>
    <scope>IDENTIFICATION</scope>
    <source>
        <strain evidence="1">IAEA</strain>
    </source>
</reference>
<dbReference type="STRING" id="67801.A0A1B0BM62"/>
<dbReference type="EnsemblMetazoa" id="GPPI034465-RA">
    <property type="protein sequence ID" value="GPPI034465-PA"/>
    <property type="gene ID" value="GPPI034465"/>
</dbReference>
<evidence type="ECO:0000313" key="2">
    <source>
        <dbReference type="Proteomes" id="UP000092460"/>
    </source>
</evidence>
<sequence>MLAKNFLERWHTLDLDAHSKPYHSGTLPILAFIRAKYWIARQLIKPILQRCMACLRFYEKNAIEPWTVLPGERLATSIPLETAGVDFAGPLRSTSRY</sequence>
<name>A0A1B0BM62_9MUSC</name>
<evidence type="ECO:0008006" key="3">
    <source>
        <dbReference type="Google" id="ProtNLM"/>
    </source>
</evidence>
<proteinExistence type="predicted"/>
<organism evidence="1 2">
    <name type="scientific">Glossina palpalis gambiensis</name>
    <dbReference type="NCBI Taxonomy" id="67801"/>
    <lineage>
        <taxon>Eukaryota</taxon>
        <taxon>Metazoa</taxon>
        <taxon>Ecdysozoa</taxon>
        <taxon>Arthropoda</taxon>
        <taxon>Hexapoda</taxon>
        <taxon>Insecta</taxon>
        <taxon>Pterygota</taxon>
        <taxon>Neoptera</taxon>
        <taxon>Endopterygota</taxon>
        <taxon>Diptera</taxon>
        <taxon>Brachycera</taxon>
        <taxon>Muscomorpha</taxon>
        <taxon>Hippoboscoidea</taxon>
        <taxon>Glossinidae</taxon>
        <taxon>Glossina</taxon>
    </lineage>
</organism>
<protein>
    <recommendedName>
        <fullName evidence="3">Integrase zinc-binding domain-containing protein</fullName>
    </recommendedName>
</protein>
<dbReference type="Proteomes" id="UP000092460">
    <property type="component" value="Unassembled WGS sequence"/>
</dbReference>
<keyword evidence="2" id="KW-1185">Reference proteome</keyword>
<reference evidence="2" key="1">
    <citation type="submission" date="2015-01" db="EMBL/GenBank/DDBJ databases">
        <authorList>
            <person name="Aksoy S."/>
            <person name="Warren W."/>
            <person name="Wilson R.K."/>
        </authorList>
    </citation>
    <scope>NUCLEOTIDE SEQUENCE [LARGE SCALE GENOMIC DNA]</scope>
    <source>
        <strain evidence="2">IAEA</strain>
    </source>
</reference>
<accession>A0A1B0BM62</accession>
<dbReference type="EMBL" id="JXJN01016703">
    <property type="status" value="NOT_ANNOTATED_CDS"/>
    <property type="molecule type" value="Genomic_DNA"/>
</dbReference>
<dbReference type="VEuPathDB" id="VectorBase:GPPI034465"/>
<evidence type="ECO:0000313" key="1">
    <source>
        <dbReference type="EnsemblMetazoa" id="GPPI034465-PA"/>
    </source>
</evidence>
<dbReference type="AlphaFoldDB" id="A0A1B0BM62"/>